<evidence type="ECO:0000256" key="3">
    <source>
        <dbReference type="ARBA" id="ARBA00022705"/>
    </source>
</evidence>
<dbReference type="GO" id="GO:0003677">
    <property type="term" value="F:DNA binding"/>
    <property type="evidence" value="ECO:0007669"/>
    <property type="project" value="UniProtKB-UniRule"/>
</dbReference>
<dbReference type="GO" id="GO:0005524">
    <property type="term" value="F:ATP binding"/>
    <property type="evidence" value="ECO:0007669"/>
    <property type="project" value="UniProtKB-UniRule"/>
</dbReference>
<dbReference type="InterPro" id="IPR027417">
    <property type="entry name" value="P-loop_NTPase"/>
</dbReference>
<evidence type="ECO:0000256" key="2">
    <source>
        <dbReference type="ARBA" id="ARBA00022515"/>
    </source>
</evidence>
<dbReference type="NCBIfam" id="TIGR00665">
    <property type="entry name" value="DnaB"/>
    <property type="match status" value="1"/>
</dbReference>
<evidence type="ECO:0000256" key="1">
    <source>
        <dbReference type="ARBA" id="ARBA00008428"/>
    </source>
</evidence>
<dbReference type="GO" id="GO:0043139">
    <property type="term" value="F:5'-3' DNA helicase activity"/>
    <property type="evidence" value="ECO:0007669"/>
    <property type="project" value="UniProtKB-EC"/>
</dbReference>
<dbReference type="AlphaFoldDB" id="A0A0J5M891"/>
<dbReference type="STRING" id="61647.LG71_08125"/>
<organism evidence="12 13">
    <name type="scientific">Pluralibacter gergoviae</name>
    <name type="common">Enterobacter gergoviae</name>
    <dbReference type="NCBI Taxonomy" id="61647"/>
    <lineage>
        <taxon>Bacteria</taxon>
        <taxon>Pseudomonadati</taxon>
        <taxon>Pseudomonadota</taxon>
        <taxon>Gammaproteobacteria</taxon>
        <taxon>Enterobacterales</taxon>
        <taxon>Enterobacteriaceae</taxon>
        <taxon>Pluralibacter</taxon>
    </lineage>
</organism>
<evidence type="ECO:0000256" key="9">
    <source>
        <dbReference type="ARBA" id="ARBA00023235"/>
    </source>
</evidence>
<dbReference type="PANTHER" id="PTHR30153">
    <property type="entry name" value="REPLICATIVE DNA HELICASE DNAB"/>
    <property type="match status" value="1"/>
</dbReference>
<keyword evidence="13" id="KW-1185">Reference proteome</keyword>
<dbReference type="SMART" id="SM00382">
    <property type="entry name" value="AAA"/>
    <property type="match status" value="1"/>
</dbReference>
<evidence type="ECO:0000256" key="6">
    <source>
        <dbReference type="ARBA" id="ARBA00022806"/>
    </source>
</evidence>
<dbReference type="InterPro" id="IPR036185">
    <property type="entry name" value="DNA_heli_DnaB-like_N_sf"/>
</dbReference>
<gene>
    <name evidence="12" type="ORF">ABW06_19280</name>
</gene>
<dbReference type="GO" id="GO:1990077">
    <property type="term" value="C:primosome complex"/>
    <property type="evidence" value="ECO:0007669"/>
    <property type="project" value="UniProtKB-UniRule"/>
</dbReference>
<evidence type="ECO:0000256" key="8">
    <source>
        <dbReference type="ARBA" id="ARBA00023125"/>
    </source>
</evidence>
<dbReference type="Pfam" id="PF03796">
    <property type="entry name" value="DnaB_C"/>
    <property type="match status" value="1"/>
</dbReference>
<protein>
    <recommendedName>
        <fullName evidence="11">Replicative DNA helicase</fullName>
        <ecNumber evidence="11">5.6.2.3</ecNumber>
    </recommendedName>
</protein>
<evidence type="ECO:0000313" key="13">
    <source>
        <dbReference type="Proteomes" id="UP000036196"/>
    </source>
</evidence>
<keyword evidence="5 11" id="KW-0378">Hydrolase</keyword>
<dbReference type="CDD" id="cd00984">
    <property type="entry name" value="DnaB_C"/>
    <property type="match status" value="1"/>
</dbReference>
<dbReference type="PATRIC" id="fig|61647.15.peg.2404"/>
<name>A0A0J5M891_PLUGE</name>
<evidence type="ECO:0000313" key="12">
    <source>
        <dbReference type="EMBL" id="KMK11934.1"/>
    </source>
</evidence>
<comment type="caution">
    <text evidence="12">The sequence shown here is derived from an EMBL/GenBank/DDBJ whole genome shotgun (WGS) entry which is preliminary data.</text>
</comment>
<dbReference type="EC" id="5.6.2.3" evidence="11"/>
<dbReference type="Proteomes" id="UP000036196">
    <property type="component" value="Unassembled WGS sequence"/>
</dbReference>
<dbReference type="SUPFAM" id="SSF48024">
    <property type="entry name" value="N-terminal domain of DnaB helicase"/>
    <property type="match status" value="1"/>
</dbReference>
<comment type="catalytic activity">
    <reaction evidence="10 11">
        <text>ATP + H2O = ADP + phosphate + H(+)</text>
        <dbReference type="Rhea" id="RHEA:13065"/>
        <dbReference type="ChEBI" id="CHEBI:15377"/>
        <dbReference type="ChEBI" id="CHEBI:15378"/>
        <dbReference type="ChEBI" id="CHEBI:30616"/>
        <dbReference type="ChEBI" id="CHEBI:43474"/>
        <dbReference type="ChEBI" id="CHEBI:456216"/>
        <dbReference type="EC" id="5.6.2.3"/>
    </reaction>
</comment>
<evidence type="ECO:0000256" key="7">
    <source>
        <dbReference type="ARBA" id="ARBA00022840"/>
    </source>
</evidence>
<comment type="similarity">
    <text evidence="1 11">Belongs to the helicase family. DnaB subfamily.</text>
</comment>
<dbReference type="Pfam" id="PF00772">
    <property type="entry name" value="DnaB"/>
    <property type="match status" value="1"/>
</dbReference>
<keyword evidence="8 11" id="KW-0238">DNA-binding</keyword>
<dbReference type="GO" id="GO:0005829">
    <property type="term" value="C:cytosol"/>
    <property type="evidence" value="ECO:0007669"/>
    <property type="project" value="TreeGrafter"/>
</dbReference>
<keyword evidence="9" id="KW-0413">Isomerase</keyword>
<keyword evidence="4 11" id="KW-0547">Nucleotide-binding</keyword>
<dbReference type="SUPFAM" id="SSF52540">
    <property type="entry name" value="P-loop containing nucleoside triphosphate hydrolases"/>
    <property type="match status" value="1"/>
</dbReference>
<evidence type="ECO:0000256" key="4">
    <source>
        <dbReference type="ARBA" id="ARBA00022741"/>
    </source>
</evidence>
<dbReference type="Gene3D" id="1.10.860.10">
    <property type="entry name" value="DNAb Helicase, Chain A"/>
    <property type="match status" value="1"/>
</dbReference>
<dbReference type="InterPro" id="IPR003593">
    <property type="entry name" value="AAA+_ATPase"/>
</dbReference>
<keyword evidence="6 11" id="KW-0347">Helicase</keyword>
<accession>A0A0J5M891</accession>
<evidence type="ECO:0000256" key="5">
    <source>
        <dbReference type="ARBA" id="ARBA00022801"/>
    </source>
</evidence>
<dbReference type="InterPro" id="IPR007693">
    <property type="entry name" value="DNA_helicase_DnaB-like_N"/>
</dbReference>
<dbReference type="PROSITE" id="PS51199">
    <property type="entry name" value="SF4_HELICASE"/>
    <property type="match status" value="1"/>
</dbReference>
<comment type="function">
    <text evidence="11">The main replicative DNA helicase, it participates in initiation and elongation during chromosome replication. Travels ahead of the DNA replisome, separating dsDNA into templates for DNA synthesis. A processive ATP-dependent 5'-3' DNA helicase it has DNA-dependent ATPase activity.</text>
</comment>
<dbReference type="eggNOG" id="COG0305">
    <property type="taxonomic scope" value="Bacteria"/>
</dbReference>
<proteinExistence type="inferred from homology"/>
<dbReference type="GO" id="GO:0016887">
    <property type="term" value="F:ATP hydrolysis activity"/>
    <property type="evidence" value="ECO:0007669"/>
    <property type="project" value="RHEA"/>
</dbReference>
<evidence type="ECO:0000256" key="10">
    <source>
        <dbReference type="ARBA" id="ARBA00048954"/>
    </source>
</evidence>
<sequence length="456" mass="50234">MSEMMMPCSYEAEQAVLGGLMLDNDRWDEVILQISPEDLFSRPHRMVFRVMAELAGEGLPLDLITITERLENRGDLEQCGGFAYLAEMSKNTPSAANILAYAGVVAEKSRLRQLMTVGNSLLSDVQAPKASSAGILESAEGKLFNIAEQGAMQLNSETGVNEALDKLLTQLESMSASDGLTGTPTGFSELDAMTCGLQPGDLALLAARPSMGKTSLAMAACTAAVSAKPDDHVFVFSLEMPSEQLMMRLLAMEGRVELSRLRSGNMDDEDWARVSEATGRIIEWKNRLIIDDTSYQTPATLRARARRYVRKYGRPSLIMLDYLQLVRSPEQENRTQEIAEISRSLKALGKELGCPVLALSQLNRLVEQRADKRPNNGDLRDSGALEQDADLIMFIYRDEVYNPGTPDAGVAEIIVGKQRQGPTGTVKVKFDGRYTLFSEFQEGSYDFGYRSGRKQA</sequence>
<dbReference type="EMBL" id="LDZF01000023">
    <property type="protein sequence ID" value="KMK11934.1"/>
    <property type="molecule type" value="Genomic_DNA"/>
</dbReference>
<keyword evidence="2 11" id="KW-0639">Primosome</keyword>
<reference evidence="12 13" key="1">
    <citation type="submission" date="2015-05" db="EMBL/GenBank/DDBJ databases">
        <title>Genome sequences of Pluralibacter gergoviae.</title>
        <authorList>
            <person name="Greninger A.L."/>
            <person name="Miller S."/>
        </authorList>
    </citation>
    <scope>NUCLEOTIDE SEQUENCE [LARGE SCALE GENOMIC DNA]</scope>
    <source>
        <strain evidence="12 13">JS81F13</strain>
    </source>
</reference>
<dbReference type="InterPro" id="IPR016136">
    <property type="entry name" value="DNA_helicase_N/primase_C"/>
</dbReference>
<keyword evidence="3 11" id="KW-0235">DNA replication</keyword>
<dbReference type="InterPro" id="IPR007694">
    <property type="entry name" value="DNA_helicase_DnaB-like_C"/>
</dbReference>
<dbReference type="PANTHER" id="PTHR30153:SF2">
    <property type="entry name" value="REPLICATIVE DNA HELICASE"/>
    <property type="match status" value="1"/>
</dbReference>
<dbReference type="RefSeq" id="WP_004115579.1">
    <property type="nucleotide sequence ID" value="NZ_DAINZN010000028.1"/>
</dbReference>
<dbReference type="GO" id="GO:0006269">
    <property type="term" value="P:DNA replication, synthesis of primer"/>
    <property type="evidence" value="ECO:0007669"/>
    <property type="project" value="UniProtKB-UniRule"/>
</dbReference>
<evidence type="ECO:0000256" key="11">
    <source>
        <dbReference type="RuleBase" id="RU362085"/>
    </source>
</evidence>
<dbReference type="InterPro" id="IPR007692">
    <property type="entry name" value="DNA_helicase_DnaB"/>
</dbReference>
<dbReference type="Gene3D" id="3.40.50.300">
    <property type="entry name" value="P-loop containing nucleotide triphosphate hydrolases"/>
    <property type="match status" value="1"/>
</dbReference>
<keyword evidence="7 11" id="KW-0067">ATP-binding</keyword>
<dbReference type="NCBIfam" id="NF040583">
    <property type="entry name" value="dnaB_SPI-7_type"/>
    <property type="match status" value="1"/>
</dbReference>